<sequence>MASSGRGGRVGGPGSRSGPMTLFQGSGLVYTEGVLEDEMDQDLVFEPPTEMERVIAQKQLHLIQQQIDSAYWVRQPALRAEDREVPRYTDRYQPDRLGTGSVASLLNHSPLNQAIFPPSLWAKFTSNEAERVGEPRRTRRAAEINWDNLHAEENRTGDAEEDQRGKSDEDHLDEYEDEDEDDYAQNYFDNGEDDDEDMDDGGGGDEAAFD</sequence>
<dbReference type="InterPro" id="IPR024661">
    <property type="entry name" value="RNA_pol_III_Rpc31"/>
</dbReference>
<keyword evidence="3" id="KW-0539">Nucleus</keyword>
<feature type="compositionally biased region" description="Gly residues" evidence="4">
    <location>
        <begin position="1"/>
        <end position="15"/>
    </location>
</feature>
<name>A0AAF0F6Q5_9BASI</name>
<feature type="compositionally biased region" description="Acidic residues" evidence="4">
    <location>
        <begin position="190"/>
        <end position="210"/>
    </location>
</feature>
<evidence type="ECO:0000256" key="4">
    <source>
        <dbReference type="SAM" id="MobiDB-lite"/>
    </source>
</evidence>
<proteinExistence type="inferred from homology"/>
<feature type="compositionally biased region" description="Basic and acidic residues" evidence="4">
    <location>
        <begin position="149"/>
        <end position="169"/>
    </location>
</feature>
<reference evidence="5" key="1">
    <citation type="submission" date="2023-02" db="EMBL/GenBank/DDBJ databases">
        <title>Mating type loci evolution in Malassezia.</title>
        <authorList>
            <person name="Coelho M.A."/>
        </authorList>
    </citation>
    <scope>NUCLEOTIDE SEQUENCE</scope>
    <source>
        <strain evidence="5">CBS 14136</strain>
    </source>
</reference>
<dbReference type="Proteomes" id="UP001214628">
    <property type="component" value="Chromosome 3"/>
</dbReference>
<gene>
    <name evidence="5" type="ORF">MPSI1_002392</name>
</gene>
<feature type="compositionally biased region" description="Acidic residues" evidence="4">
    <location>
        <begin position="170"/>
        <end position="183"/>
    </location>
</feature>
<dbReference type="AlphaFoldDB" id="A0AAF0F6Q5"/>
<feature type="region of interest" description="Disordered" evidence="4">
    <location>
        <begin position="1"/>
        <end position="23"/>
    </location>
</feature>
<dbReference type="EMBL" id="CP118377">
    <property type="protein sequence ID" value="WFD43728.1"/>
    <property type="molecule type" value="Genomic_DNA"/>
</dbReference>
<feature type="region of interest" description="Disordered" evidence="4">
    <location>
        <begin position="143"/>
        <end position="210"/>
    </location>
</feature>
<dbReference type="GO" id="GO:0005666">
    <property type="term" value="C:RNA polymerase III complex"/>
    <property type="evidence" value="ECO:0007669"/>
    <property type="project" value="TreeGrafter"/>
</dbReference>
<dbReference type="PANTHER" id="PTHR15367">
    <property type="entry name" value="DNA-DIRECTED RNA POLYMERASE III"/>
    <property type="match status" value="1"/>
</dbReference>
<organism evidence="5 6">
    <name type="scientific">Malassezia psittaci</name>
    <dbReference type="NCBI Taxonomy" id="1821823"/>
    <lineage>
        <taxon>Eukaryota</taxon>
        <taxon>Fungi</taxon>
        <taxon>Dikarya</taxon>
        <taxon>Basidiomycota</taxon>
        <taxon>Ustilaginomycotina</taxon>
        <taxon>Malasseziomycetes</taxon>
        <taxon>Malasseziales</taxon>
        <taxon>Malasseziaceae</taxon>
        <taxon>Malassezia</taxon>
    </lineage>
</organism>
<keyword evidence="6" id="KW-1185">Reference proteome</keyword>
<comment type="similarity">
    <text evidence="2">Belongs to the eukaryotic RPC7 RNA polymerase subunit family.</text>
</comment>
<protein>
    <recommendedName>
        <fullName evidence="7">DNA-directed RNA polymerase III subunit</fullName>
    </recommendedName>
</protein>
<evidence type="ECO:0008006" key="7">
    <source>
        <dbReference type="Google" id="ProtNLM"/>
    </source>
</evidence>
<dbReference type="Pfam" id="PF11705">
    <property type="entry name" value="RNA_pol_3_Rpc31"/>
    <property type="match status" value="1"/>
</dbReference>
<dbReference type="PANTHER" id="PTHR15367:SF2">
    <property type="entry name" value="DNA-DIRECTED RNA POLYMERASE III SUBUNIT"/>
    <property type="match status" value="1"/>
</dbReference>
<evidence type="ECO:0000313" key="6">
    <source>
        <dbReference type="Proteomes" id="UP001214628"/>
    </source>
</evidence>
<accession>A0AAF0F6Q5</accession>
<evidence type="ECO:0000313" key="5">
    <source>
        <dbReference type="EMBL" id="WFD43728.1"/>
    </source>
</evidence>
<evidence type="ECO:0000256" key="2">
    <source>
        <dbReference type="ARBA" id="ARBA00008352"/>
    </source>
</evidence>
<evidence type="ECO:0000256" key="1">
    <source>
        <dbReference type="ARBA" id="ARBA00004123"/>
    </source>
</evidence>
<evidence type="ECO:0000256" key="3">
    <source>
        <dbReference type="ARBA" id="ARBA00023242"/>
    </source>
</evidence>
<comment type="subcellular location">
    <subcellularLocation>
        <location evidence="1">Nucleus</location>
    </subcellularLocation>
</comment>
<dbReference type="GO" id="GO:0006383">
    <property type="term" value="P:transcription by RNA polymerase III"/>
    <property type="evidence" value="ECO:0007669"/>
    <property type="project" value="InterPro"/>
</dbReference>